<sequence length="439" mass="49006">MTNMAPTLLQLPPELLWQIQLWLCLRDRMQLSATCNGLHAAAIHQWGIFKSICFSARSAASADSALEVAGQYPGLVQKLKLVIGPAPYNRGDPNPAPIYENLGLLPESALALLRGYCESEPGQQLAPGLKKLAVEFPDAYTFRKHLGRPGVSMYMVFGRDKAPEFAHDNNTMADHVLQALAHTTHPVEASTRLSILNLPPHSSPVLGTHQWHQFMGRLHSLELSVFGEQHGFYLTSNGDRSYGDFVDSLSDDFLDTRQVVCGSLPSLDLVYATADRCGVTWGEFFKWLINFRIQIRSFRIRRRRRAECLEETEESDDNDNDNDNSDGDYAPPAAHATAEESPLEAQSRHCRWPYVFIAGDSGHWVKVTYRNESPDQAAYDEFMDTVAANGDGAASGDSGSEEDGEDYEGEVGSEAKEDRWGEREMSWTRHGRDAWAIKR</sequence>
<reference evidence="2" key="1">
    <citation type="submission" date="2010-05" db="EMBL/GenBank/DDBJ databases">
        <title>The Genome Sequence of Magnaporthe poae strain ATCC 64411.</title>
        <authorList>
            <consortium name="The Broad Institute Genome Sequencing Platform"/>
            <consortium name="Broad Institute Genome Sequencing Center for Infectious Disease"/>
            <person name="Ma L.-J."/>
            <person name="Dead R."/>
            <person name="Young S."/>
            <person name="Zeng Q."/>
            <person name="Koehrsen M."/>
            <person name="Alvarado L."/>
            <person name="Berlin A."/>
            <person name="Chapman S.B."/>
            <person name="Chen Z."/>
            <person name="Freedman E."/>
            <person name="Gellesch M."/>
            <person name="Goldberg J."/>
            <person name="Griggs A."/>
            <person name="Gujja S."/>
            <person name="Heilman E.R."/>
            <person name="Heiman D."/>
            <person name="Hepburn T."/>
            <person name="Howarth C."/>
            <person name="Jen D."/>
            <person name="Larson L."/>
            <person name="Mehta T."/>
            <person name="Neiman D."/>
            <person name="Pearson M."/>
            <person name="Roberts A."/>
            <person name="Saif S."/>
            <person name="Shea T."/>
            <person name="Shenoy N."/>
            <person name="Sisk P."/>
            <person name="Stolte C."/>
            <person name="Sykes S."/>
            <person name="Walk T."/>
            <person name="White J."/>
            <person name="Yandava C."/>
            <person name="Haas B."/>
            <person name="Nusbaum C."/>
            <person name="Birren B."/>
        </authorList>
    </citation>
    <scope>NUCLEOTIDE SEQUENCE</scope>
    <source>
        <strain evidence="2">ATCC 64411</strain>
    </source>
</reference>
<feature type="compositionally biased region" description="Acidic residues" evidence="1">
    <location>
        <begin position="399"/>
        <end position="411"/>
    </location>
</feature>
<dbReference type="InterPro" id="IPR036047">
    <property type="entry name" value="F-box-like_dom_sf"/>
</dbReference>
<evidence type="ECO:0000313" key="4">
    <source>
        <dbReference type="Proteomes" id="UP000011715"/>
    </source>
</evidence>
<dbReference type="AlphaFoldDB" id="A0A0C4E0U6"/>
<feature type="region of interest" description="Disordered" evidence="1">
    <location>
        <begin position="388"/>
        <end position="439"/>
    </location>
</feature>
<dbReference type="VEuPathDB" id="FungiDB:MAPG_05983"/>
<dbReference type="EMBL" id="ADBL01001433">
    <property type="status" value="NOT_ANNOTATED_CDS"/>
    <property type="molecule type" value="Genomic_DNA"/>
</dbReference>
<dbReference type="OrthoDB" id="5410873at2759"/>
<evidence type="ECO:0000313" key="3">
    <source>
        <dbReference type="EnsemblFungi" id="MAPG_05983T0"/>
    </source>
</evidence>
<feature type="compositionally biased region" description="Acidic residues" evidence="1">
    <location>
        <begin position="309"/>
        <end position="326"/>
    </location>
</feature>
<dbReference type="EnsemblFungi" id="MAPG_05983T0">
    <property type="protein sequence ID" value="MAPG_05983T0"/>
    <property type="gene ID" value="MAPG_05983"/>
</dbReference>
<gene>
    <name evidence="2" type="ORF">MAPG_05983</name>
</gene>
<reference evidence="4" key="2">
    <citation type="submission" date="2010-05" db="EMBL/GenBank/DDBJ databases">
        <title>The genome sequence of Magnaporthe poae strain ATCC 64411.</title>
        <authorList>
            <person name="Ma L.-J."/>
            <person name="Dead R."/>
            <person name="Young S."/>
            <person name="Zeng Q."/>
            <person name="Koehrsen M."/>
            <person name="Alvarado L."/>
            <person name="Berlin A."/>
            <person name="Chapman S.B."/>
            <person name="Chen Z."/>
            <person name="Freedman E."/>
            <person name="Gellesch M."/>
            <person name="Goldberg J."/>
            <person name="Griggs A."/>
            <person name="Gujja S."/>
            <person name="Heilman E.R."/>
            <person name="Heiman D."/>
            <person name="Hepburn T."/>
            <person name="Howarth C."/>
            <person name="Jen D."/>
            <person name="Larson L."/>
            <person name="Mehta T."/>
            <person name="Neiman D."/>
            <person name="Pearson M."/>
            <person name="Roberts A."/>
            <person name="Saif S."/>
            <person name="Shea T."/>
            <person name="Shenoy N."/>
            <person name="Sisk P."/>
            <person name="Stolte C."/>
            <person name="Sykes S."/>
            <person name="Walk T."/>
            <person name="White J."/>
            <person name="Yandava C."/>
            <person name="Haas B."/>
            <person name="Nusbaum C."/>
            <person name="Birren B."/>
        </authorList>
    </citation>
    <scope>NUCLEOTIDE SEQUENCE [LARGE SCALE GENOMIC DNA]</scope>
    <source>
        <strain evidence="4">ATCC 64411 / 73-15</strain>
    </source>
</reference>
<reference evidence="3" key="4">
    <citation type="journal article" date="2015" name="G3 (Bethesda)">
        <title>Genome sequences of three phytopathogenic species of the Magnaporthaceae family of fungi.</title>
        <authorList>
            <person name="Okagaki L.H."/>
            <person name="Nunes C.C."/>
            <person name="Sailsbery J."/>
            <person name="Clay B."/>
            <person name="Brown D."/>
            <person name="John T."/>
            <person name="Oh Y."/>
            <person name="Young N."/>
            <person name="Fitzgerald M."/>
            <person name="Haas B.J."/>
            <person name="Zeng Q."/>
            <person name="Young S."/>
            <person name="Adiconis X."/>
            <person name="Fan L."/>
            <person name="Levin J.Z."/>
            <person name="Mitchell T.K."/>
            <person name="Okubara P.A."/>
            <person name="Farman M.L."/>
            <person name="Kohn L.M."/>
            <person name="Birren B."/>
            <person name="Ma L.-J."/>
            <person name="Dean R.A."/>
        </authorList>
    </citation>
    <scope>NUCLEOTIDE SEQUENCE</scope>
    <source>
        <strain evidence="3">ATCC 64411 / 73-15</strain>
    </source>
</reference>
<evidence type="ECO:0008006" key="5">
    <source>
        <dbReference type="Google" id="ProtNLM"/>
    </source>
</evidence>
<protein>
    <recommendedName>
        <fullName evidence="5">F-box domain-containing protein</fullName>
    </recommendedName>
</protein>
<name>A0A0C4E0U6_MAGP6</name>
<reference evidence="3" key="5">
    <citation type="submission" date="2015-06" db="UniProtKB">
        <authorList>
            <consortium name="EnsemblFungi"/>
        </authorList>
    </citation>
    <scope>IDENTIFICATION</scope>
    <source>
        <strain evidence="3">ATCC 64411</strain>
    </source>
</reference>
<reference evidence="2" key="3">
    <citation type="submission" date="2011-03" db="EMBL/GenBank/DDBJ databases">
        <title>Annotation of Magnaporthe poae ATCC 64411.</title>
        <authorList>
            <person name="Ma L.-J."/>
            <person name="Dead R."/>
            <person name="Young S.K."/>
            <person name="Zeng Q."/>
            <person name="Gargeya S."/>
            <person name="Fitzgerald M."/>
            <person name="Haas B."/>
            <person name="Abouelleil A."/>
            <person name="Alvarado L."/>
            <person name="Arachchi H.M."/>
            <person name="Berlin A."/>
            <person name="Brown A."/>
            <person name="Chapman S.B."/>
            <person name="Chen Z."/>
            <person name="Dunbar C."/>
            <person name="Freedman E."/>
            <person name="Gearin G."/>
            <person name="Gellesch M."/>
            <person name="Goldberg J."/>
            <person name="Griggs A."/>
            <person name="Gujja S."/>
            <person name="Heiman D."/>
            <person name="Howarth C."/>
            <person name="Larson L."/>
            <person name="Lui A."/>
            <person name="MacDonald P.J.P."/>
            <person name="Mehta T."/>
            <person name="Montmayeur A."/>
            <person name="Murphy C."/>
            <person name="Neiman D."/>
            <person name="Pearson M."/>
            <person name="Priest M."/>
            <person name="Roberts A."/>
            <person name="Saif S."/>
            <person name="Shea T."/>
            <person name="Shenoy N."/>
            <person name="Sisk P."/>
            <person name="Stolte C."/>
            <person name="Sykes S."/>
            <person name="Yandava C."/>
            <person name="Wortman J."/>
            <person name="Nusbaum C."/>
            <person name="Birren B."/>
        </authorList>
    </citation>
    <scope>NUCLEOTIDE SEQUENCE</scope>
    <source>
        <strain evidence="2">ATCC 64411</strain>
    </source>
</reference>
<dbReference type="Proteomes" id="UP000011715">
    <property type="component" value="Unassembled WGS sequence"/>
</dbReference>
<feature type="compositionally biased region" description="Low complexity" evidence="1">
    <location>
        <begin position="388"/>
        <end position="398"/>
    </location>
</feature>
<organism evidence="3 4">
    <name type="scientific">Magnaporthiopsis poae (strain ATCC 64411 / 73-15)</name>
    <name type="common">Kentucky bluegrass fungus</name>
    <name type="synonym">Magnaporthe poae</name>
    <dbReference type="NCBI Taxonomy" id="644358"/>
    <lineage>
        <taxon>Eukaryota</taxon>
        <taxon>Fungi</taxon>
        <taxon>Dikarya</taxon>
        <taxon>Ascomycota</taxon>
        <taxon>Pezizomycotina</taxon>
        <taxon>Sordariomycetes</taxon>
        <taxon>Sordariomycetidae</taxon>
        <taxon>Magnaporthales</taxon>
        <taxon>Magnaporthaceae</taxon>
        <taxon>Magnaporthiopsis</taxon>
    </lineage>
</organism>
<keyword evidence="4" id="KW-1185">Reference proteome</keyword>
<dbReference type="EMBL" id="ADBL01001432">
    <property type="status" value="NOT_ANNOTATED_CDS"/>
    <property type="molecule type" value="Genomic_DNA"/>
</dbReference>
<proteinExistence type="predicted"/>
<dbReference type="EMBL" id="GL876970">
    <property type="protein sequence ID" value="KLU86977.1"/>
    <property type="molecule type" value="Genomic_DNA"/>
</dbReference>
<accession>A0A0C4E0U6</accession>
<evidence type="ECO:0000256" key="1">
    <source>
        <dbReference type="SAM" id="MobiDB-lite"/>
    </source>
</evidence>
<dbReference type="eggNOG" id="ENOG502SPPW">
    <property type="taxonomic scope" value="Eukaryota"/>
</dbReference>
<feature type="region of interest" description="Disordered" evidence="1">
    <location>
        <begin position="309"/>
        <end position="344"/>
    </location>
</feature>
<feature type="compositionally biased region" description="Basic and acidic residues" evidence="1">
    <location>
        <begin position="413"/>
        <end position="439"/>
    </location>
</feature>
<evidence type="ECO:0000313" key="2">
    <source>
        <dbReference type="EMBL" id="KLU86977.1"/>
    </source>
</evidence>
<dbReference type="SUPFAM" id="SSF81383">
    <property type="entry name" value="F-box domain"/>
    <property type="match status" value="1"/>
</dbReference>